<dbReference type="Proteomes" id="UP001652700">
    <property type="component" value="Unplaced"/>
</dbReference>
<evidence type="ECO:0000256" key="1">
    <source>
        <dbReference type="SAM" id="SignalP"/>
    </source>
</evidence>
<evidence type="ECO:0000313" key="3">
    <source>
        <dbReference type="Proteomes" id="UP001652700"/>
    </source>
</evidence>
<sequence length="192" mass="22894">MTCIILLRFFLLLMILHKQLQLQKTERENGKEKLNTAMQVYHPHDWMQLIRTSSNKFKVVEMQQADFFDFAALLKGPLIMRKKDCGGNNFKWFDVKWLSYGRDFGSINYKTSLQQNEPFKTISFKRTTRQTRHFILQPITDQQLAISEEKKRDLISLLPLLPEYFHHFYENLKTAADVRDVDPYLDRDESDL</sequence>
<dbReference type="EnsemblMetazoa" id="XM_050661104.1">
    <property type="protein sequence ID" value="XP_050517061.1"/>
    <property type="gene ID" value="LOC126891824"/>
</dbReference>
<keyword evidence="3" id="KW-1185">Reference proteome</keyword>
<dbReference type="RefSeq" id="XP_050517061.1">
    <property type="nucleotide sequence ID" value="XM_050661104.1"/>
</dbReference>
<evidence type="ECO:0000313" key="2">
    <source>
        <dbReference type="EnsemblMetazoa" id="XP_050517061.1"/>
    </source>
</evidence>
<organism evidence="2 3">
    <name type="scientific">Diabrotica virgifera virgifera</name>
    <name type="common">western corn rootworm</name>
    <dbReference type="NCBI Taxonomy" id="50390"/>
    <lineage>
        <taxon>Eukaryota</taxon>
        <taxon>Metazoa</taxon>
        <taxon>Ecdysozoa</taxon>
        <taxon>Arthropoda</taxon>
        <taxon>Hexapoda</taxon>
        <taxon>Insecta</taxon>
        <taxon>Pterygota</taxon>
        <taxon>Neoptera</taxon>
        <taxon>Endopterygota</taxon>
        <taxon>Coleoptera</taxon>
        <taxon>Polyphaga</taxon>
        <taxon>Cucujiformia</taxon>
        <taxon>Chrysomeloidea</taxon>
        <taxon>Chrysomelidae</taxon>
        <taxon>Galerucinae</taxon>
        <taxon>Diabroticina</taxon>
        <taxon>Diabroticites</taxon>
        <taxon>Diabrotica</taxon>
    </lineage>
</organism>
<feature type="chain" id="PRO_5047237370" evidence="1">
    <location>
        <begin position="23"/>
        <end position="192"/>
    </location>
</feature>
<reference evidence="2" key="1">
    <citation type="submission" date="2025-05" db="UniProtKB">
        <authorList>
            <consortium name="EnsemblMetazoa"/>
        </authorList>
    </citation>
    <scope>IDENTIFICATION</scope>
</reference>
<name>A0ABM5L3N7_DIAVI</name>
<keyword evidence="1" id="KW-0732">Signal</keyword>
<feature type="signal peptide" evidence="1">
    <location>
        <begin position="1"/>
        <end position="22"/>
    </location>
</feature>
<proteinExistence type="predicted"/>
<dbReference type="GeneID" id="126891824"/>
<accession>A0ABM5L3N7</accession>
<protein>
    <submittedName>
        <fullName evidence="2">Uncharacterized protein</fullName>
    </submittedName>
</protein>